<dbReference type="InterPro" id="IPR016181">
    <property type="entry name" value="Acyl_CoA_acyltransferase"/>
</dbReference>
<accession>A0A1V9YWA5</accession>
<dbReference type="OrthoDB" id="329272at2759"/>
<name>A0A1V9YWA5_ACHHY</name>
<dbReference type="PROSITE" id="PS51186">
    <property type="entry name" value="GNAT"/>
    <property type="match status" value="1"/>
</dbReference>
<dbReference type="AlphaFoldDB" id="A0A1V9YWA5"/>
<sequence>MPITWRAAPLSALSGADVYQLLQLRSTVFIVEQNSVVLDPDGLDLIDSCLHVIGTDTATGAVVAYARVLGPVVAKAARGTGLGRLVMEKAIEASTKAHPGLGCQLGAQAYLERFYNSLGFQRLAGAEPYDEHGIPHLDMKRC</sequence>
<gene>
    <name evidence="2" type="ORF">ACHHYP_05820</name>
</gene>
<organism evidence="2 3">
    <name type="scientific">Achlya hypogyna</name>
    <name type="common">Oomycete</name>
    <name type="synonym">Protoachlya hypogyna</name>
    <dbReference type="NCBI Taxonomy" id="1202772"/>
    <lineage>
        <taxon>Eukaryota</taxon>
        <taxon>Sar</taxon>
        <taxon>Stramenopiles</taxon>
        <taxon>Oomycota</taxon>
        <taxon>Saprolegniomycetes</taxon>
        <taxon>Saprolegniales</taxon>
        <taxon>Achlyaceae</taxon>
        <taxon>Achlya</taxon>
    </lineage>
</organism>
<dbReference type="Proteomes" id="UP000243579">
    <property type="component" value="Unassembled WGS sequence"/>
</dbReference>
<dbReference type="Gene3D" id="3.40.630.30">
    <property type="match status" value="1"/>
</dbReference>
<evidence type="ECO:0000313" key="2">
    <source>
        <dbReference type="EMBL" id="OQR90089.1"/>
    </source>
</evidence>
<dbReference type="SUPFAM" id="SSF55729">
    <property type="entry name" value="Acyl-CoA N-acyltransferases (Nat)"/>
    <property type="match status" value="1"/>
</dbReference>
<protein>
    <submittedName>
        <fullName evidence="2">Acetyltransferase</fullName>
    </submittedName>
</protein>
<keyword evidence="3" id="KW-1185">Reference proteome</keyword>
<dbReference type="InterPro" id="IPR000182">
    <property type="entry name" value="GNAT_dom"/>
</dbReference>
<proteinExistence type="predicted"/>
<dbReference type="Pfam" id="PF13673">
    <property type="entry name" value="Acetyltransf_10"/>
    <property type="match status" value="1"/>
</dbReference>
<reference evidence="2 3" key="1">
    <citation type="journal article" date="2014" name="Genome Biol. Evol.">
        <title>The secreted proteins of Achlya hypogyna and Thraustotheca clavata identify the ancestral oomycete secretome and reveal gene acquisitions by horizontal gene transfer.</title>
        <authorList>
            <person name="Misner I."/>
            <person name="Blouin N."/>
            <person name="Leonard G."/>
            <person name="Richards T.A."/>
            <person name="Lane C.E."/>
        </authorList>
    </citation>
    <scope>NUCLEOTIDE SEQUENCE [LARGE SCALE GENOMIC DNA]</scope>
    <source>
        <strain evidence="2 3">ATCC 48635</strain>
    </source>
</reference>
<comment type="caution">
    <text evidence="2">The sequence shown here is derived from an EMBL/GenBank/DDBJ whole genome shotgun (WGS) entry which is preliminary data.</text>
</comment>
<evidence type="ECO:0000313" key="3">
    <source>
        <dbReference type="Proteomes" id="UP000243579"/>
    </source>
</evidence>
<dbReference type="GO" id="GO:0016747">
    <property type="term" value="F:acyltransferase activity, transferring groups other than amino-acyl groups"/>
    <property type="evidence" value="ECO:0007669"/>
    <property type="project" value="InterPro"/>
</dbReference>
<feature type="domain" description="N-acetyltransferase" evidence="1">
    <location>
        <begin position="8"/>
        <end position="142"/>
    </location>
</feature>
<keyword evidence="2" id="KW-0808">Transferase</keyword>
<evidence type="ECO:0000259" key="1">
    <source>
        <dbReference type="PROSITE" id="PS51186"/>
    </source>
</evidence>
<dbReference type="EMBL" id="JNBR01000672">
    <property type="protein sequence ID" value="OQR90089.1"/>
    <property type="molecule type" value="Genomic_DNA"/>
</dbReference>
<dbReference type="STRING" id="1202772.A0A1V9YWA5"/>